<evidence type="ECO:0000256" key="1">
    <source>
        <dbReference type="SAM" id="Coils"/>
    </source>
</evidence>
<organism evidence="2 3">
    <name type="scientific">Candidatus Jidaibacter acanthamoebae</name>
    <dbReference type="NCBI Taxonomy" id="86105"/>
    <lineage>
        <taxon>Bacteria</taxon>
        <taxon>Pseudomonadati</taxon>
        <taxon>Pseudomonadota</taxon>
        <taxon>Alphaproteobacteria</taxon>
        <taxon>Rickettsiales</taxon>
        <taxon>Candidatus Midichloriaceae</taxon>
        <taxon>Candidatus Jidaibacter</taxon>
    </lineage>
</organism>
<dbReference type="OrthoDB" id="5297084at2"/>
<name>A0A0C1QNG4_9RICK</name>
<comment type="caution">
    <text evidence="2">The sequence shown here is derived from an EMBL/GenBank/DDBJ whole genome shotgun (WGS) entry which is preliminary data.</text>
</comment>
<sequence>MSKVIVKEYQENIKNLLNELNFVINESEHISSADKVKMDVLPEVLSLNKSLVMKMLQDMGVSSDKVKQLFQIENFSFQALGEGKYNSHEAMQDFKVLSLMLDPKFLSIISGYAASSLKNNTFNKYKLNSLKEWKEKLNNLNKQKEDKVKELDGLKQFLNLIDSKEEEVLKSVTSNFSKIIKEGTLYFDKLDVLETGLAELLNQAQNKGLKVVENLINSLIKDSNKQLVEVMQWEDKLNDFLKINSFNSFQIKEINKLTEANAEEILLPLNFEIELNKLITAASLRKKDLQSLTAEAIGVLNAVDPAKQGQLLREISYNLMKNKNESSFHSEEMKKVIKNFKEEVESKLKSEFINPENKIKNVKQAKELIEQEIISRESEIDEITKDTYKELDNHFDTKGIGNEDNILTLVKSYIFEVKLEKNNTIAEKLTNQNYVSQLIDSETKLKAKIIEKISKLSAKQNDNKNISNTTLEEELKTKEEVIKQLSSWNTKLKGDEIFKKVAGILENNKLNLEENANEVLFQKQIEEISNKYSNHDFFAYGERIQDKLFSKQGEWHTFFNSGFYPFNSIGDSINTGLTILKGILTGEAFTELLSGKKFSKGMPWSKKVSGNIDAVLMKELDAIKEKCFEKLNNLITKQGFINTDREDAITIKLNHDKLTAFSKTFEFQPVMLGKKSTEIINDFDAYEAKHIHPILKFNFADKIKAKIKNHINIFEEGTQEQISIIEKNIEASANNAKASIILKINKLFSEMMGVIIDKQLHQINEALKQDISNELKAFKLEAINRLYYYLPADESIDPKNLQRTLEKVMKEVFEYQAELLKNLPNKYIKIIDEKFAQFLSDALEKISPAIMEFIDKQGRQIIDEYETEFSSININLIEEAKEFFGIKVDRNGNEYIEQESLLYKVKELFGIKHQYENLKNSRTLIEESTEYHIKLLFKDMIFNSAELNKKLNDIEYLEKLDLNMLDEKDKEFVSNLKFMKHAEKMHKIYEKLEILEKQSNQENDNNFNLEKAPNLRDLLDHSDWWNLKQYSAVFVDNAYDTINNYYKFYFDTSFDNIKAAQDDIVQYINSFHNIIEIAKVKIFVNLVEAKKQSNLCTLTKINQPIDCNKNYESSLKQFINLFPQYKKDSSLIKDKIFELSYEEAKLFYSYRIPVPEIKDKQIWEQVYEEYINLAEHVTHDFSN</sequence>
<keyword evidence="1" id="KW-0175">Coiled coil</keyword>
<dbReference type="Proteomes" id="UP000031258">
    <property type="component" value="Unassembled WGS sequence"/>
</dbReference>
<keyword evidence="3" id="KW-1185">Reference proteome</keyword>
<accession>A0A0C1QNG4</accession>
<dbReference type="AlphaFoldDB" id="A0A0C1QNG4"/>
<proteinExistence type="predicted"/>
<evidence type="ECO:0000313" key="3">
    <source>
        <dbReference type="Proteomes" id="UP000031258"/>
    </source>
</evidence>
<dbReference type="RefSeq" id="WP_039455805.1">
    <property type="nucleotide sequence ID" value="NZ_JSWE01000092.1"/>
</dbReference>
<feature type="coiled-coil region" evidence="1">
    <location>
        <begin position="985"/>
        <end position="1012"/>
    </location>
</feature>
<evidence type="ECO:0000313" key="2">
    <source>
        <dbReference type="EMBL" id="KIE05573.1"/>
    </source>
</evidence>
<reference evidence="2 3" key="1">
    <citation type="submission" date="2014-11" db="EMBL/GenBank/DDBJ databases">
        <title>A Rickettsiales Symbiont of Amoebae With Ancient Features.</title>
        <authorList>
            <person name="Schulz F."/>
            <person name="Martijn J."/>
            <person name="Wascher F."/>
            <person name="Kostanjsek R."/>
            <person name="Ettema T.J."/>
            <person name="Horn M."/>
        </authorList>
    </citation>
    <scope>NUCLEOTIDE SEQUENCE [LARGE SCALE GENOMIC DNA]</scope>
    <source>
        <strain evidence="2 3">UWC36</strain>
    </source>
</reference>
<gene>
    <name evidence="2" type="ORF">NF27_DP01170</name>
</gene>
<protein>
    <submittedName>
        <fullName evidence="2">Uncharacterized protein</fullName>
    </submittedName>
</protein>
<feature type="coiled-coil region" evidence="1">
    <location>
        <begin position="123"/>
        <end position="157"/>
    </location>
</feature>
<dbReference type="EMBL" id="JSWE01000092">
    <property type="protein sequence ID" value="KIE05573.1"/>
    <property type="molecule type" value="Genomic_DNA"/>
</dbReference>